<feature type="region of interest" description="Disordered" evidence="1">
    <location>
        <begin position="386"/>
        <end position="410"/>
    </location>
</feature>
<gene>
    <name evidence="2" type="ORF">B0A50_00613</name>
</gene>
<comment type="caution">
    <text evidence="2">The sequence shown here is derived from an EMBL/GenBank/DDBJ whole genome shotgun (WGS) entry which is preliminary data.</text>
</comment>
<feature type="compositionally biased region" description="Low complexity" evidence="1">
    <location>
        <begin position="394"/>
        <end position="410"/>
    </location>
</feature>
<dbReference type="SMART" id="SM00320">
    <property type="entry name" value="WD40"/>
    <property type="match status" value="5"/>
</dbReference>
<dbReference type="EMBL" id="NAJL01000002">
    <property type="protein sequence ID" value="TKA33777.1"/>
    <property type="molecule type" value="Genomic_DNA"/>
</dbReference>
<dbReference type="Gene3D" id="2.130.10.10">
    <property type="entry name" value="YVTN repeat-like/Quinoprotein amine dehydrogenase"/>
    <property type="match status" value="1"/>
</dbReference>
<dbReference type="Proteomes" id="UP000308549">
    <property type="component" value="Unassembled WGS sequence"/>
</dbReference>
<protein>
    <submittedName>
        <fullName evidence="2">Uncharacterized protein</fullName>
    </submittedName>
</protein>
<reference evidence="2 3" key="1">
    <citation type="submission" date="2017-03" db="EMBL/GenBank/DDBJ databases">
        <title>Genomes of endolithic fungi from Antarctica.</title>
        <authorList>
            <person name="Coleine C."/>
            <person name="Masonjones S."/>
            <person name="Stajich J.E."/>
        </authorList>
    </citation>
    <scope>NUCLEOTIDE SEQUENCE [LARGE SCALE GENOMIC DNA]</scope>
    <source>
        <strain evidence="2 3">CCFEE 6315</strain>
    </source>
</reference>
<sequence>MATTNTAIDPKCVASTNNTFCKSVRESDKLWRNAPRNHGRDHGSESNFFREAQFSPDGTSIVTQSEDHSLRTFILPTDLLDEEHQPHHLNEYAVGPASGNIQAFATHPGFDLRDSSTTVVLSAVSDQPISLRNALDYSFTYAVYYSISPTTEVYLPSTSLAFTGDGRRFIAGSSNLISVFDCSRSGEGPITRHATAESRKSRQLYGAASMSCRGRISALSISSSGILAAGSTEREVALYGNGGQGECITAFSIAQHPDGSSPSGTGVTGLGWSPCDQYVLIAERQSECIQVYDVRNALSRVACLTGRKADSTQKLGFDIVPTSEGCEVWAGGTDGVVKMWRNPGRWGHEQAPEGEMKLHEDSIASAVWHPTSAILATCSGQRFERTGVWDDDSSPSSDSSGSSDDETTSSASEFCAKNQNLVPSPCANPGKFGGGKFVNTRGTCKPKQWVPSYWCREQVFETCAQSPADENNQKRFGRNGLADVCYAGCG</sequence>
<dbReference type="PANTHER" id="PTHR13211">
    <property type="entry name" value="TELOMERASE CAJAL BODY PROTEIN 1"/>
    <property type="match status" value="1"/>
</dbReference>
<dbReference type="PANTHER" id="PTHR13211:SF0">
    <property type="entry name" value="TELOMERASE CAJAL BODY PROTEIN 1"/>
    <property type="match status" value="1"/>
</dbReference>
<dbReference type="InterPro" id="IPR001680">
    <property type="entry name" value="WD40_rpt"/>
</dbReference>
<proteinExistence type="predicted"/>
<dbReference type="OrthoDB" id="239865at2759"/>
<evidence type="ECO:0000313" key="2">
    <source>
        <dbReference type="EMBL" id="TKA33777.1"/>
    </source>
</evidence>
<organism evidence="2 3">
    <name type="scientific">Salinomyces thailandicus</name>
    <dbReference type="NCBI Taxonomy" id="706561"/>
    <lineage>
        <taxon>Eukaryota</taxon>
        <taxon>Fungi</taxon>
        <taxon>Dikarya</taxon>
        <taxon>Ascomycota</taxon>
        <taxon>Pezizomycotina</taxon>
        <taxon>Dothideomycetes</taxon>
        <taxon>Dothideomycetidae</taxon>
        <taxon>Mycosphaerellales</taxon>
        <taxon>Teratosphaeriaceae</taxon>
        <taxon>Salinomyces</taxon>
    </lineage>
</organism>
<dbReference type="InterPro" id="IPR015943">
    <property type="entry name" value="WD40/YVTN_repeat-like_dom_sf"/>
</dbReference>
<dbReference type="AlphaFoldDB" id="A0A4U0UES0"/>
<name>A0A4U0UES0_9PEZI</name>
<dbReference type="InterPro" id="IPR051150">
    <property type="entry name" value="SWT21/TCAB1_mRNA_Telomere"/>
</dbReference>
<accession>A0A4U0UES0</accession>
<evidence type="ECO:0000313" key="3">
    <source>
        <dbReference type="Proteomes" id="UP000308549"/>
    </source>
</evidence>
<dbReference type="SUPFAM" id="SSF50978">
    <property type="entry name" value="WD40 repeat-like"/>
    <property type="match status" value="1"/>
</dbReference>
<evidence type="ECO:0000256" key="1">
    <source>
        <dbReference type="SAM" id="MobiDB-lite"/>
    </source>
</evidence>
<keyword evidence="3" id="KW-1185">Reference proteome</keyword>
<dbReference type="InterPro" id="IPR036322">
    <property type="entry name" value="WD40_repeat_dom_sf"/>
</dbReference>